<evidence type="ECO:0000256" key="2">
    <source>
        <dbReference type="SAM" id="MobiDB-lite"/>
    </source>
</evidence>
<proteinExistence type="predicted"/>
<dbReference type="SUPFAM" id="SSF57756">
    <property type="entry name" value="Retrovirus zinc finger-like domains"/>
    <property type="match status" value="1"/>
</dbReference>
<dbReference type="PANTHER" id="PTHR47592">
    <property type="entry name" value="PBF68 PROTEIN"/>
    <property type="match status" value="1"/>
</dbReference>
<gene>
    <name evidence="4" type="ORF">KP509_21G011500</name>
</gene>
<sequence length="237" mass="26519">MLYAGQGRGRNSRGGSRGRGRNNTNSSQHNSNYNMHGRGQGRNRGRGRGSYNPHKDITCYHCGKVGHYANDCWKKNGRLNGGNQRSQNNYASTSSEGDKQTMLAMKHEYNNPRSDDEKWFIDLGCNNHMTCQGDLFTNLQDPSGKGCVETDDETQQTIEHVGEIKLGDKRLLTDALHVPTIAKNLISVGQMVEKGYHVIFNEKGCFIKNPKEGFKVVAQGRKEGRMFTLDIQQPHGC</sequence>
<dbReference type="InterPro" id="IPR001878">
    <property type="entry name" value="Znf_CCHC"/>
</dbReference>
<accession>A0A8T2SAA7</accession>
<keyword evidence="1" id="KW-0863">Zinc-finger</keyword>
<dbReference type="GO" id="GO:0003676">
    <property type="term" value="F:nucleic acid binding"/>
    <property type="evidence" value="ECO:0007669"/>
    <property type="project" value="InterPro"/>
</dbReference>
<evidence type="ECO:0000313" key="4">
    <source>
        <dbReference type="EMBL" id="KAH7314624.1"/>
    </source>
</evidence>
<dbReference type="Pfam" id="PF00098">
    <property type="entry name" value="zf-CCHC"/>
    <property type="match status" value="1"/>
</dbReference>
<evidence type="ECO:0000313" key="5">
    <source>
        <dbReference type="Proteomes" id="UP000825935"/>
    </source>
</evidence>
<evidence type="ECO:0000259" key="3">
    <source>
        <dbReference type="PROSITE" id="PS50158"/>
    </source>
</evidence>
<keyword evidence="5" id="KW-1185">Reference proteome</keyword>
<keyword evidence="1" id="KW-0479">Metal-binding</keyword>
<feature type="region of interest" description="Disordered" evidence="2">
    <location>
        <begin position="1"/>
        <end position="50"/>
    </location>
</feature>
<dbReference type="SMART" id="SM00343">
    <property type="entry name" value="ZnF_C2HC"/>
    <property type="match status" value="1"/>
</dbReference>
<dbReference type="OMA" id="DETTCHY"/>
<dbReference type="InterPro" id="IPR054722">
    <property type="entry name" value="PolX-like_BBD"/>
</dbReference>
<evidence type="ECO:0000256" key="1">
    <source>
        <dbReference type="PROSITE-ProRule" id="PRU00047"/>
    </source>
</evidence>
<dbReference type="PROSITE" id="PS50158">
    <property type="entry name" value="ZF_CCHC"/>
    <property type="match status" value="1"/>
</dbReference>
<dbReference type="Gene3D" id="4.10.60.10">
    <property type="entry name" value="Zinc finger, CCHC-type"/>
    <property type="match status" value="1"/>
</dbReference>
<dbReference type="EMBL" id="CM035426">
    <property type="protein sequence ID" value="KAH7314624.1"/>
    <property type="molecule type" value="Genomic_DNA"/>
</dbReference>
<organism evidence="4 5">
    <name type="scientific">Ceratopteris richardii</name>
    <name type="common">Triangle waterfern</name>
    <dbReference type="NCBI Taxonomy" id="49495"/>
    <lineage>
        <taxon>Eukaryota</taxon>
        <taxon>Viridiplantae</taxon>
        <taxon>Streptophyta</taxon>
        <taxon>Embryophyta</taxon>
        <taxon>Tracheophyta</taxon>
        <taxon>Polypodiopsida</taxon>
        <taxon>Polypodiidae</taxon>
        <taxon>Polypodiales</taxon>
        <taxon>Pteridineae</taxon>
        <taxon>Pteridaceae</taxon>
        <taxon>Parkerioideae</taxon>
        <taxon>Ceratopteris</taxon>
    </lineage>
</organism>
<reference evidence="4" key="1">
    <citation type="submission" date="2021-08" db="EMBL/GenBank/DDBJ databases">
        <title>WGS assembly of Ceratopteris richardii.</title>
        <authorList>
            <person name="Marchant D.B."/>
            <person name="Chen G."/>
            <person name="Jenkins J."/>
            <person name="Shu S."/>
            <person name="Leebens-Mack J."/>
            <person name="Grimwood J."/>
            <person name="Schmutz J."/>
            <person name="Soltis P."/>
            <person name="Soltis D."/>
            <person name="Chen Z.-H."/>
        </authorList>
    </citation>
    <scope>NUCLEOTIDE SEQUENCE</scope>
    <source>
        <strain evidence="4">Whitten #5841</strain>
        <tissue evidence="4">Leaf</tissue>
    </source>
</reference>
<protein>
    <recommendedName>
        <fullName evidence="3">CCHC-type domain-containing protein</fullName>
    </recommendedName>
</protein>
<feature type="compositionally biased region" description="Polar residues" evidence="2">
    <location>
        <begin position="81"/>
        <end position="95"/>
    </location>
</feature>
<dbReference type="InterPro" id="IPR036875">
    <property type="entry name" value="Znf_CCHC_sf"/>
</dbReference>
<dbReference type="AlphaFoldDB" id="A0A8T2SAA7"/>
<comment type="caution">
    <text evidence="4">The sequence shown here is derived from an EMBL/GenBank/DDBJ whole genome shotgun (WGS) entry which is preliminary data.</text>
</comment>
<feature type="region of interest" description="Disordered" evidence="2">
    <location>
        <begin position="80"/>
        <end position="99"/>
    </location>
</feature>
<name>A0A8T2SAA7_CERRI</name>
<dbReference type="Proteomes" id="UP000825935">
    <property type="component" value="Chromosome 21"/>
</dbReference>
<feature type="domain" description="CCHC-type" evidence="3">
    <location>
        <begin position="59"/>
        <end position="72"/>
    </location>
</feature>
<dbReference type="OrthoDB" id="2015125at2759"/>
<dbReference type="Pfam" id="PF22936">
    <property type="entry name" value="Pol_BBD"/>
    <property type="match status" value="1"/>
</dbReference>
<keyword evidence="1" id="KW-0862">Zinc</keyword>
<dbReference type="PANTHER" id="PTHR47592:SF27">
    <property type="entry name" value="OS08G0421700 PROTEIN"/>
    <property type="match status" value="1"/>
</dbReference>
<dbReference type="GO" id="GO:0008270">
    <property type="term" value="F:zinc ion binding"/>
    <property type="evidence" value="ECO:0007669"/>
    <property type="project" value="UniProtKB-KW"/>
</dbReference>